<proteinExistence type="predicted"/>
<dbReference type="Proteomes" id="UP001296873">
    <property type="component" value="Unassembled WGS sequence"/>
</dbReference>
<comment type="caution">
    <text evidence="1">The sequence shown here is derived from an EMBL/GenBank/DDBJ whole genome shotgun (WGS) entry which is preliminary data.</text>
</comment>
<organism evidence="1 2">
    <name type="scientific">Rhodovibrio sodomensis</name>
    <dbReference type="NCBI Taxonomy" id="1088"/>
    <lineage>
        <taxon>Bacteria</taxon>
        <taxon>Pseudomonadati</taxon>
        <taxon>Pseudomonadota</taxon>
        <taxon>Alphaproteobacteria</taxon>
        <taxon>Rhodospirillales</taxon>
        <taxon>Rhodovibrionaceae</taxon>
        <taxon>Rhodovibrio</taxon>
    </lineage>
</organism>
<reference evidence="1 2" key="1">
    <citation type="journal article" date="2020" name="Microorganisms">
        <title>Osmotic Adaptation and Compatible Solute Biosynthesis of Phototrophic Bacteria as Revealed from Genome Analyses.</title>
        <authorList>
            <person name="Imhoff J.F."/>
            <person name="Rahn T."/>
            <person name="Kunzel S."/>
            <person name="Keller A."/>
            <person name="Neulinger S.C."/>
        </authorList>
    </citation>
    <scope>NUCLEOTIDE SEQUENCE [LARGE SCALE GENOMIC DNA]</scope>
    <source>
        <strain evidence="1 2">DSM 9895</strain>
    </source>
</reference>
<evidence type="ECO:0000313" key="1">
    <source>
        <dbReference type="EMBL" id="MBK1669288.1"/>
    </source>
</evidence>
<accession>A0ABS1DIF2</accession>
<sequence length="271" mass="30511">MKISNPVNDTQREFNRLCDLGGGPRGGPAPVRVGELTRDRGKQLNVFATEESQRHLAEFSDCNPWHVCYAVGLAWGHLAKLDLDFTEHAVRLMTDWNDEDLSLAKTYHWERGPQPIEDSLRGGNVMFEWVKLPQSLPSDLARYRNAQNRWFSPLISKNRPRYVGSWNATAMFMVALFSNPGLGAQLLSPEVVLPPGGPIHIALRILHRANVLPREPSGTDLDDEAFEPGALYDNNDLMTYLLKGVDDCSLLDTHSGLYLLGTRLKETDNWF</sequence>
<dbReference type="EMBL" id="NRRL01000044">
    <property type="protein sequence ID" value="MBK1669288.1"/>
    <property type="molecule type" value="Genomic_DNA"/>
</dbReference>
<protein>
    <submittedName>
        <fullName evidence="1">Uncharacterized protein</fullName>
    </submittedName>
</protein>
<dbReference type="RefSeq" id="WP_242480583.1">
    <property type="nucleotide sequence ID" value="NZ_NRRL01000044.1"/>
</dbReference>
<gene>
    <name evidence="1" type="ORF">CKO28_14720</name>
</gene>
<keyword evidence="2" id="KW-1185">Reference proteome</keyword>
<evidence type="ECO:0000313" key="2">
    <source>
        <dbReference type="Proteomes" id="UP001296873"/>
    </source>
</evidence>
<name>A0ABS1DIF2_9PROT</name>